<gene>
    <name evidence="8" type="ORF">SAMN05421736_12759</name>
</gene>
<keyword evidence="4" id="KW-0663">Pyridoxal phosphate</keyword>
<keyword evidence="5" id="KW-0456">Lyase</keyword>
<dbReference type="STRING" id="1503961.SAMN05421736_12759"/>
<accession>A0A1H3UXA9</accession>
<evidence type="ECO:0000259" key="6">
    <source>
        <dbReference type="Pfam" id="PF01276"/>
    </source>
</evidence>
<dbReference type="PANTHER" id="PTHR43277:SF3">
    <property type="entry name" value="DECARBOXYLASE, PUTATIVE-RELATED"/>
    <property type="match status" value="1"/>
</dbReference>
<dbReference type="PANTHER" id="PTHR43277">
    <property type="entry name" value="ARGININE DECARBOXYLASE"/>
    <property type="match status" value="1"/>
</dbReference>
<evidence type="ECO:0000256" key="4">
    <source>
        <dbReference type="ARBA" id="ARBA00022898"/>
    </source>
</evidence>
<comment type="similarity">
    <text evidence="2">Belongs to the Orn/Lys/Arg decarboxylase class-I family.</text>
</comment>
<keyword evidence="3" id="KW-0210">Decarboxylase</keyword>
<dbReference type="Proteomes" id="UP000198935">
    <property type="component" value="Unassembled WGS sequence"/>
</dbReference>
<name>A0A1H3UXA9_9BACI</name>
<dbReference type="SUPFAM" id="SSF53383">
    <property type="entry name" value="PLP-dependent transferases"/>
    <property type="match status" value="1"/>
</dbReference>
<proteinExistence type="inferred from homology"/>
<feature type="domain" description="Orn/Lys/Arg decarboxylases family 1 pyridoxal-P attachment site" evidence="6">
    <location>
        <begin position="6"/>
        <end position="281"/>
    </location>
</feature>
<sequence length="484" mass="53457">MDQNNTPLFDRLVKHVDEKNVSFHVPGHKNGAYFFTKGHEHFRHILQLDVTEITGMDDLHSPVSVIQEAQLLTADLYRVKASCFLIGGSTVGNLAMIMSSVRRGDKLLLQRNCHQSVFHAAELSGAKTVYIEPEVDGATQLPLGVSLASLEEAISRHGDAKAIVLTSPTYEGYSQPLHEHVSAAHQAGMLALVDEAHGAHLLFDDSRWPVSAIRAGADVVVQSAHKMLPAMTMASYLHINSDKVDEDRLRHYLKLLQSSSPSYPLMASLDLARAYLAGMLAGGAAHLTAQIKQLREQVGNGKAWTLSPESLGNYVQDPLKLAFLSNSRRGMTQEWQRRMEGLQAYPELVSPHHLLLTLPLTNKSLPLEGWSTIIREALEVDCSNQGEQPGLTAVRQQRDKLSEPVMTISAVDAAQKERVDWKASPGRIAAETITPYPPGIPLLVKGERIQEHHIEELVLLVENNFKFQTGDAWMNEGISVVKNR</sequence>
<evidence type="ECO:0000256" key="2">
    <source>
        <dbReference type="ARBA" id="ARBA00010671"/>
    </source>
</evidence>
<dbReference type="InterPro" id="IPR036633">
    <property type="entry name" value="Prn/Lys/Arg_de-COase_C_sf"/>
</dbReference>
<evidence type="ECO:0000256" key="1">
    <source>
        <dbReference type="ARBA" id="ARBA00001933"/>
    </source>
</evidence>
<evidence type="ECO:0000256" key="5">
    <source>
        <dbReference type="ARBA" id="ARBA00023239"/>
    </source>
</evidence>
<dbReference type="GO" id="GO:0016831">
    <property type="term" value="F:carboxy-lyase activity"/>
    <property type="evidence" value="ECO:0007669"/>
    <property type="project" value="UniProtKB-KW"/>
</dbReference>
<organism evidence="8 9">
    <name type="scientific">Evansella caseinilytica</name>
    <dbReference type="NCBI Taxonomy" id="1503961"/>
    <lineage>
        <taxon>Bacteria</taxon>
        <taxon>Bacillati</taxon>
        <taxon>Bacillota</taxon>
        <taxon>Bacilli</taxon>
        <taxon>Bacillales</taxon>
        <taxon>Bacillaceae</taxon>
        <taxon>Evansella</taxon>
    </lineage>
</organism>
<reference evidence="9" key="1">
    <citation type="submission" date="2016-10" db="EMBL/GenBank/DDBJ databases">
        <authorList>
            <person name="Varghese N."/>
            <person name="Submissions S."/>
        </authorList>
    </citation>
    <scope>NUCLEOTIDE SEQUENCE [LARGE SCALE GENOMIC DNA]</scope>
    <source>
        <strain evidence="9">SP</strain>
    </source>
</reference>
<dbReference type="SUPFAM" id="SSF55904">
    <property type="entry name" value="Ornithine decarboxylase C-terminal domain"/>
    <property type="match status" value="1"/>
</dbReference>
<dbReference type="Gene3D" id="3.90.100.10">
    <property type="entry name" value="Orn/Lys/Arg decarboxylase, C-terminal domain"/>
    <property type="match status" value="1"/>
</dbReference>
<dbReference type="AlphaFoldDB" id="A0A1H3UXA9"/>
<comment type="cofactor">
    <cofactor evidence="1">
        <name>pyridoxal 5'-phosphate</name>
        <dbReference type="ChEBI" id="CHEBI:597326"/>
    </cofactor>
</comment>
<evidence type="ECO:0000256" key="3">
    <source>
        <dbReference type="ARBA" id="ARBA00022793"/>
    </source>
</evidence>
<dbReference type="InterPro" id="IPR000310">
    <property type="entry name" value="Orn/Lys/Arg_deCO2ase_major_dom"/>
</dbReference>
<dbReference type="Gene3D" id="3.40.640.10">
    <property type="entry name" value="Type I PLP-dependent aspartate aminotransferase-like (Major domain)"/>
    <property type="match status" value="1"/>
</dbReference>
<evidence type="ECO:0000313" key="9">
    <source>
        <dbReference type="Proteomes" id="UP000198935"/>
    </source>
</evidence>
<dbReference type="InterPro" id="IPR052357">
    <property type="entry name" value="Orn_Lys_Arg_decarboxylase-I"/>
</dbReference>
<protein>
    <submittedName>
        <fullName evidence="8">Arginine/lysine/ornithine decarboxylase</fullName>
    </submittedName>
</protein>
<dbReference type="InterPro" id="IPR015421">
    <property type="entry name" value="PyrdxlP-dep_Trfase_major"/>
</dbReference>
<evidence type="ECO:0000313" key="8">
    <source>
        <dbReference type="EMBL" id="SDZ66621.1"/>
    </source>
</evidence>
<dbReference type="EMBL" id="FNPI01000027">
    <property type="protein sequence ID" value="SDZ66621.1"/>
    <property type="molecule type" value="Genomic_DNA"/>
</dbReference>
<dbReference type="Pfam" id="PF01276">
    <property type="entry name" value="OKR_DC_1"/>
    <property type="match status" value="1"/>
</dbReference>
<feature type="domain" description="Orn/Lys/Arg decarboxylase C-terminal" evidence="7">
    <location>
        <begin position="401"/>
        <end position="453"/>
    </location>
</feature>
<evidence type="ECO:0000259" key="7">
    <source>
        <dbReference type="Pfam" id="PF03711"/>
    </source>
</evidence>
<dbReference type="InterPro" id="IPR008286">
    <property type="entry name" value="Prn/Lys/Arg_de-COase_C"/>
</dbReference>
<dbReference type="Pfam" id="PF03711">
    <property type="entry name" value="OKR_DC_1_C"/>
    <property type="match status" value="1"/>
</dbReference>
<dbReference type="InterPro" id="IPR015424">
    <property type="entry name" value="PyrdxlP-dep_Trfase"/>
</dbReference>
<keyword evidence="9" id="KW-1185">Reference proteome</keyword>
<dbReference type="OrthoDB" id="9815233at2"/>